<evidence type="ECO:0000256" key="2">
    <source>
        <dbReference type="ARBA" id="ARBA00022679"/>
    </source>
</evidence>
<dbReference type="PANTHER" id="PTHR37418:SF2">
    <property type="entry name" value="3-KETO-5-AMINOHEXANOATE CLEAVAGE ENZYME"/>
    <property type="match status" value="1"/>
</dbReference>
<dbReference type="GO" id="GO:0043720">
    <property type="term" value="F:3-keto-5-aminohexanoate cleavage activity"/>
    <property type="evidence" value="ECO:0007669"/>
    <property type="project" value="InterPro"/>
</dbReference>
<dbReference type="EC" id="2.3.1.247" evidence="5"/>
<proteinExistence type="predicted"/>
<keyword evidence="2 5" id="KW-0808">Transferase</keyword>
<dbReference type="Pfam" id="PF05853">
    <property type="entry name" value="BKACE"/>
    <property type="match status" value="1"/>
</dbReference>
<dbReference type="Proteomes" id="UP000190951">
    <property type="component" value="Chromosome"/>
</dbReference>
<evidence type="ECO:0000313" key="5">
    <source>
        <dbReference type="EMBL" id="URZ09346.1"/>
    </source>
</evidence>
<sequence>MEKLIITAAICGAEVTKKQNPNIPYSIDEIAKEAKLAYDAGASIIHLHVREDDGTPTQNIERFRASISAIKKLCPEVIIEPSTGGATYMSKDERLSPVFLKPEIASLDCGTCNFGMNDIFVNTETTIRYFAKKMIEANVKPEIEVFDKGMIDTALKLYSEGLLKDNLHFNFVMGVRGAIDASLLNLAFMSHSIPSNSTYTVTGIGKYQFKMAAMAIASGGHVRVGFEDNIYIEKGILAKSNGELVEKTANLSKEIGREIATPKEARKILNL</sequence>
<dbReference type="InterPro" id="IPR013785">
    <property type="entry name" value="Aldolase_TIM"/>
</dbReference>
<dbReference type="InterPro" id="IPR008567">
    <property type="entry name" value="BKACE"/>
</dbReference>
<dbReference type="STRING" id="84029.CROST_22190"/>
<reference evidence="5 6" key="1">
    <citation type="submission" date="2022-04" db="EMBL/GenBank/DDBJ databases">
        <title>Genome sequence of C. roseum typestrain.</title>
        <authorList>
            <person name="Poehlein A."/>
            <person name="Schoch T."/>
            <person name="Duerre P."/>
            <person name="Daniel R."/>
        </authorList>
    </citation>
    <scope>NUCLEOTIDE SEQUENCE [LARGE SCALE GENOMIC DNA]</scope>
    <source>
        <strain evidence="5 6">DSM 7320</strain>
    </source>
</reference>
<dbReference type="AlphaFoldDB" id="A0A1S8L657"/>
<evidence type="ECO:0000256" key="1">
    <source>
        <dbReference type="ARBA" id="ARBA00001947"/>
    </source>
</evidence>
<evidence type="ECO:0000256" key="4">
    <source>
        <dbReference type="ARBA" id="ARBA00022833"/>
    </source>
</evidence>
<dbReference type="RefSeq" id="WP_077834654.1">
    <property type="nucleotide sequence ID" value="NZ_CP096983.1"/>
</dbReference>
<dbReference type="SUPFAM" id="SSF102114">
    <property type="entry name" value="Radical SAM enzymes"/>
    <property type="match status" value="1"/>
</dbReference>
<dbReference type="KEGG" id="crw:CROST_000170"/>
<keyword evidence="3" id="KW-0479">Metal-binding</keyword>
<dbReference type="GO" id="GO:0046872">
    <property type="term" value="F:metal ion binding"/>
    <property type="evidence" value="ECO:0007669"/>
    <property type="project" value="UniProtKB-KW"/>
</dbReference>
<gene>
    <name evidence="5" type="primary">kce</name>
    <name evidence="5" type="ORF">CROST_000170</name>
</gene>
<name>A0A1S8L657_9CLOT</name>
<keyword evidence="5" id="KW-0012">Acyltransferase</keyword>
<dbReference type="InterPro" id="IPR058240">
    <property type="entry name" value="rSAM_sf"/>
</dbReference>
<keyword evidence="6" id="KW-1185">Reference proteome</keyword>
<organism evidence="5 6">
    <name type="scientific">Clostridium felsineum</name>
    <dbReference type="NCBI Taxonomy" id="36839"/>
    <lineage>
        <taxon>Bacteria</taxon>
        <taxon>Bacillati</taxon>
        <taxon>Bacillota</taxon>
        <taxon>Clostridia</taxon>
        <taxon>Eubacteriales</taxon>
        <taxon>Clostridiaceae</taxon>
        <taxon>Clostridium</taxon>
    </lineage>
</organism>
<protein>
    <submittedName>
        <fullName evidence="5">3-keto-5-aminohexanoate cleavage enzyme</fullName>
        <ecNumber evidence="5">2.3.1.247</ecNumber>
    </submittedName>
</protein>
<keyword evidence="4" id="KW-0862">Zinc</keyword>
<comment type="cofactor">
    <cofactor evidence="1">
        <name>Zn(2+)</name>
        <dbReference type="ChEBI" id="CHEBI:29105"/>
    </cofactor>
</comment>
<dbReference type="PANTHER" id="PTHR37418">
    <property type="entry name" value="3-KETO-5-AMINOHEXANOATE CLEAVAGE ENZYME-RELATED"/>
    <property type="match status" value="1"/>
</dbReference>
<accession>A0A1S8L657</accession>
<dbReference type="EMBL" id="CP096983">
    <property type="protein sequence ID" value="URZ09346.1"/>
    <property type="molecule type" value="Genomic_DNA"/>
</dbReference>
<dbReference type="Gene3D" id="3.20.20.70">
    <property type="entry name" value="Aldolase class I"/>
    <property type="match status" value="1"/>
</dbReference>
<evidence type="ECO:0000256" key="3">
    <source>
        <dbReference type="ARBA" id="ARBA00022723"/>
    </source>
</evidence>
<evidence type="ECO:0000313" key="6">
    <source>
        <dbReference type="Proteomes" id="UP000190951"/>
    </source>
</evidence>